<feature type="non-terminal residue" evidence="4">
    <location>
        <position position="1"/>
    </location>
</feature>
<dbReference type="Pfam" id="PF06602">
    <property type="entry name" value="Myotub-related"/>
    <property type="match status" value="1"/>
</dbReference>
<dbReference type="GO" id="GO:0005737">
    <property type="term" value="C:cytoplasm"/>
    <property type="evidence" value="ECO:0007669"/>
    <property type="project" value="TreeGrafter"/>
</dbReference>
<feature type="domain" description="Myotubularin phosphatase" evidence="3">
    <location>
        <begin position="1"/>
        <end position="141"/>
    </location>
</feature>
<evidence type="ECO:0000313" key="5">
    <source>
        <dbReference type="Proteomes" id="UP000677054"/>
    </source>
</evidence>
<reference evidence="4" key="1">
    <citation type="submission" date="2020-11" db="EMBL/GenBank/DDBJ databases">
        <authorList>
            <person name="Tran Van P."/>
        </authorList>
    </citation>
    <scope>NUCLEOTIDE SEQUENCE</scope>
</reference>
<dbReference type="InterPro" id="IPR029021">
    <property type="entry name" value="Prot-tyrosine_phosphatase-like"/>
</dbReference>
<protein>
    <recommendedName>
        <fullName evidence="3">Myotubularin phosphatase domain-containing protein</fullName>
    </recommendedName>
</protein>
<dbReference type="SUPFAM" id="SSF52799">
    <property type="entry name" value="(Phosphotyrosine protein) phosphatases II"/>
    <property type="match status" value="1"/>
</dbReference>
<dbReference type="GO" id="GO:0016020">
    <property type="term" value="C:membrane"/>
    <property type="evidence" value="ECO:0007669"/>
    <property type="project" value="TreeGrafter"/>
</dbReference>
<dbReference type="PANTHER" id="PTHR10807">
    <property type="entry name" value="MYOTUBULARIN-RELATED"/>
    <property type="match status" value="1"/>
</dbReference>
<proteinExistence type="inferred from homology"/>
<dbReference type="OrthoDB" id="74314at2759"/>
<dbReference type="GO" id="GO:0005085">
    <property type="term" value="F:guanyl-nucleotide exchange factor activity"/>
    <property type="evidence" value="ECO:0007669"/>
    <property type="project" value="TreeGrafter"/>
</dbReference>
<dbReference type="EMBL" id="LR900521">
    <property type="protein sequence ID" value="CAD7245964.1"/>
    <property type="molecule type" value="Genomic_DNA"/>
</dbReference>
<dbReference type="InterPro" id="IPR030564">
    <property type="entry name" value="Myotubularin"/>
</dbReference>
<feature type="compositionally biased region" description="Polar residues" evidence="2">
    <location>
        <begin position="120"/>
        <end position="129"/>
    </location>
</feature>
<sequence length="141" mass="16393">VSSVAQLCLDPQYRTIKGFRVLIEKEWIAFGHRFNHRGNLCADSQTSFAPIFLQFLDVIHQIHNQFPMAFEFNQFYLKFLAYHSISARFRTFLFNSELDHGGWGGMDKESRRISWVGSGIRNSQDSGANSDDELNTTRRQR</sequence>
<name>A0A7R8XAI7_9CRUS</name>
<accession>A0A7R8XAI7</accession>
<dbReference type="Proteomes" id="UP000677054">
    <property type="component" value="Unassembled WGS sequence"/>
</dbReference>
<feature type="region of interest" description="Disordered" evidence="2">
    <location>
        <begin position="119"/>
        <end position="141"/>
    </location>
</feature>
<gene>
    <name evidence="4" type="ORF">DSTB1V02_LOCUS5830</name>
</gene>
<comment type="similarity">
    <text evidence="1">Belongs to the protein-tyrosine phosphatase family. Non-receptor class myotubularin subfamily.</text>
</comment>
<dbReference type="PROSITE" id="PS51339">
    <property type="entry name" value="PPASE_MYOTUBULARIN"/>
    <property type="match status" value="1"/>
</dbReference>
<evidence type="ECO:0000259" key="3">
    <source>
        <dbReference type="PROSITE" id="PS51339"/>
    </source>
</evidence>
<evidence type="ECO:0000313" key="4">
    <source>
        <dbReference type="EMBL" id="CAD7245964.1"/>
    </source>
</evidence>
<dbReference type="EMBL" id="CAJPEV010001004">
    <property type="protein sequence ID" value="CAG0890059.1"/>
    <property type="molecule type" value="Genomic_DNA"/>
</dbReference>
<evidence type="ECO:0000256" key="1">
    <source>
        <dbReference type="ARBA" id="ARBA00007471"/>
    </source>
</evidence>
<evidence type="ECO:0000256" key="2">
    <source>
        <dbReference type="SAM" id="MobiDB-lite"/>
    </source>
</evidence>
<organism evidence="4">
    <name type="scientific">Darwinula stevensoni</name>
    <dbReference type="NCBI Taxonomy" id="69355"/>
    <lineage>
        <taxon>Eukaryota</taxon>
        <taxon>Metazoa</taxon>
        <taxon>Ecdysozoa</taxon>
        <taxon>Arthropoda</taxon>
        <taxon>Crustacea</taxon>
        <taxon>Oligostraca</taxon>
        <taxon>Ostracoda</taxon>
        <taxon>Podocopa</taxon>
        <taxon>Podocopida</taxon>
        <taxon>Darwinulocopina</taxon>
        <taxon>Darwinuloidea</taxon>
        <taxon>Darwinulidae</taxon>
        <taxon>Darwinula</taxon>
    </lineage>
</organism>
<dbReference type="InterPro" id="IPR010569">
    <property type="entry name" value="Myotubularin-like_Pase_dom"/>
</dbReference>
<dbReference type="AlphaFoldDB" id="A0A7R8XAI7"/>
<dbReference type="PANTHER" id="PTHR10807:SF109">
    <property type="entry name" value="SET DOMAIN BINDING FACTOR, ISOFORM A"/>
    <property type="match status" value="1"/>
</dbReference>
<keyword evidence="5" id="KW-1185">Reference proteome</keyword>